<protein>
    <submittedName>
        <fullName evidence="1">Uncharacterized protein</fullName>
    </submittedName>
</protein>
<reference evidence="1 2" key="1">
    <citation type="submission" date="2007-03" db="EMBL/GenBank/DDBJ databases">
        <authorList>
            <person name="Stal L."/>
            <person name="Ferriera S."/>
            <person name="Johnson J."/>
            <person name="Kravitz S."/>
            <person name="Beeson K."/>
            <person name="Sutton G."/>
            <person name="Rogers Y.-H."/>
            <person name="Friedman R."/>
            <person name="Frazier M."/>
            <person name="Venter J.C."/>
        </authorList>
    </citation>
    <scope>NUCLEOTIDE SEQUENCE [LARGE SCALE GENOMIC DNA]</scope>
    <source>
        <strain evidence="1 2">CCY0110</strain>
    </source>
</reference>
<sequence>MINLLDQLVSKQDRRFLVTKLNFL</sequence>
<comment type="caution">
    <text evidence="1">The sequence shown here is derived from an EMBL/GenBank/DDBJ whole genome shotgun (WGS) entry which is preliminary data.</text>
</comment>
<dbReference type="AlphaFoldDB" id="A3II79"/>
<evidence type="ECO:0000313" key="1">
    <source>
        <dbReference type="EMBL" id="EAZ93511.1"/>
    </source>
</evidence>
<gene>
    <name evidence="1" type="ORF">CY0110_16987</name>
</gene>
<keyword evidence="2" id="KW-1185">Reference proteome</keyword>
<organism evidence="1 2">
    <name type="scientific">Crocosphaera chwakensis CCY0110</name>
    <dbReference type="NCBI Taxonomy" id="391612"/>
    <lineage>
        <taxon>Bacteria</taxon>
        <taxon>Bacillati</taxon>
        <taxon>Cyanobacteriota</taxon>
        <taxon>Cyanophyceae</taxon>
        <taxon>Oscillatoriophycideae</taxon>
        <taxon>Chroococcales</taxon>
        <taxon>Aphanothecaceae</taxon>
        <taxon>Crocosphaera</taxon>
        <taxon>Crocosphaera chwakensis</taxon>
    </lineage>
</organism>
<dbReference type="EMBL" id="AAXW01000002">
    <property type="protein sequence ID" value="EAZ93511.1"/>
    <property type="molecule type" value="Genomic_DNA"/>
</dbReference>
<proteinExistence type="predicted"/>
<accession>A3II79</accession>
<evidence type="ECO:0000313" key="2">
    <source>
        <dbReference type="Proteomes" id="UP000003781"/>
    </source>
</evidence>
<dbReference type="Proteomes" id="UP000003781">
    <property type="component" value="Unassembled WGS sequence"/>
</dbReference>
<name>A3II79_9CHRO</name>